<proteinExistence type="predicted"/>
<name>A0ABD2KGS2_HETSC</name>
<evidence type="ECO:0000313" key="1">
    <source>
        <dbReference type="EMBL" id="KAL3102123.1"/>
    </source>
</evidence>
<organism evidence="1 2">
    <name type="scientific">Heterodera schachtii</name>
    <name type="common">Sugarbeet cyst nematode worm</name>
    <name type="synonym">Tylenchus schachtii</name>
    <dbReference type="NCBI Taxonomy" id="97005"/>
    <lineage>
        <taxon>Eukaryota</taxon>
        <taxon>Metazoa</taxon>
        <taxon>Ecdysozoa</taxon>
        <taxon>Nematoda</taxon>
        <taxon>Chromadorea</taxon>
        <taxon>Rhabditida</taxon>
        <taxon>Tylenchina</taxon>
        <taxon>Tylenchomorpha</taxon>
        <taxon>Tylenchoidea</taxon>
        <taxon>Heteroderidae</taxon>
        <taxon>Heteroderinae</taxon>
        <taxon>Heterodera</taxon>
    </lineage>
</organism>
<reference evidence="1 2" key="1">
    <citation type="submission" date="2024-10" db="EMBL/GenBank/DDBJ databases">
        <authorList>
            <person name="Kim D."/>
        </authorList>
    </citation>
    <scope>NUCLEOTIDE SEQUENCE [LARGE SCALE GENOMIC DNA]</scope>
    <source>
        <strain evidence="1">Taebaek</strain>
    </source>
</reference>
<dbReference type="AlphaFoldDB" id="A0ABD2KGS2"/>
<comment type="caution">
    <text evidence="1">The sequence shown here is derived from an EMBL/GenBank/DDBJ whole genome shotgun (WGS) entry which is preliminary data.</text>
</comment>
<dbReference type="Proteomes" id="UP001620645">
    <property type="component" value="Unassembled WGS sequence"/>
</dbReference>
<gene>
    <name evidence="1" type="ORF">niasHS_003532</name>
</gene>
<accession>A0ABD2KGS2</accession>
<keyword evidence="2" id="KW-1185">Reference proteome</keyword>
<dbReference type="EMBL" id="JBICCN010000026">
    <property type="protein sequence ID" value="KAL3102123.1"/>
    <property type="molecule type" value="Genomic_DNA"/>
</dbReference>
<evidence type="ECO:0000313" key="2">
    <source>
        <dbReference type="Proteomes" id="UP001620645"/>
    </source>
</evidence>
<protein>
    <submittedName>
        <fullName evidence="1">Uncharacterized protein</fullName>
    </submittedName>
</protein>
<sequence length="99" mass="11077">MGENGRKTAMGQWKVLLTEHSPSMAVLLRGQRLYNLSKRRPIGRQWPQFVASVAAAVRVEVSPPVKDARTNSRLANALLLMHGPAKWGKETLQTESDRK</sequence>